<protein>
    <submittedName>
        <fullName evidence="1">Uncharacterized protein</fullName>
    </submittedName>
</protein>
<name>A0A3A5KFU2_9HYPH</name>
<organism evidence="1 2">
    <name type="scientific">Mesorhizobium waimense</name>
    <dbReference type="NCBI Taxonomy" id="1300307"/>
    <lineage>
        <taxon>Bacteria</taxon>
        <taxon>Pseudomonadati</taxon>
        <taxon>Pseudomonadota</taxon>
        <taxon>Alphaproteobacteria</taxon>
        <taxon>Hyphomicrobiales</taxon>
        <taxon>Phyllobacteriaceae</taxon>
        <taxon>Mesorhizobium</taxon>
    </lineage>
</organism>
<reference evidence="1 2" key="1">
    <citation type="submission" date="2018-09" db="EMBL/GenBank/DDBJ databases">
        <title>Mesorhizobium carmichaelinearum sp. nov. isolated from Carmichaelinea spp. root nodules in New Zealand.</title>
        <authorList>
            <person name="De Meyer S.E."/>
        </authorList>
    </citation>
    <scope>NUCLEOTIDE SEQUENCE [LARGE SCALE GENOMIC DNA]</scope>
    <source>
        <strain evidence="1 2">ICMP19557</strain>
    </source>
</reference>
<dbReference type="EMBL" id="QZWZ01000030">
    <property type="protein sequence ID" value="RJT31486.1"/>
    <property type="molecule type" value="Genomic_DNA"/>
</dbReference>
<gene>
    <name evidence="1" type="ORF">D3227_28575</name>
</gene>
<dbReference type="AlphaFoldDB" id="A0A3A5KFU2"/>
<comment type="caution">
    <text evidence="1">The sequence shown here is derived from an EMBL/GenBank/DDBJ whole genome shotgun (WGS) entry which is preliminary data.</text>
</comment>
<dbReference type="Proteomes" id="UP000272706">
    <property type="component" value="Unassembled WGS sequence"/>
</dbReference>
<evidence type="ECO:0000313" key="2">
    <source>
        <dbReference type="Proteomes" id="UP000272706"/>
    </source>
</evidence>
<evidence type="ECO:0000313" key="1">
    <source>
        <dbReference type="EMBL" id="RJT31486.1"/>
    </source>
</evidence>
<proteinExistence type="predicted"/>
<keyword evidence="2" id="KW-1185">Reference proteome</keyword>
<accession>A0A3A5KFU2</accession>
<sequence>MVIADQPAAACLATVKAQSWTLVDRAALVYQSCRLGLTNLLPTLRGLTNNGAYILCKFNRLMPIQN</sequence>